<feature type="compositionally biased region" description="Basic and acidic residues" evidence="1">
    <location>
        <begin position="12"/>
        <end position="37"/>
    </location>
</feature>
<evidence type="ECO:0000313" key="2">
    <source>
        <dbReference type="EMBL" id="MFC4390011.1"/>
    </source>
</evidence>
<reference evidence="3" key="1">
    <citation type="journal article" date="2019" name="Int. J. Syst. Evol. Microbiol.">
        <title>The Global Catalogue of Microorganisms (GCM) 10K type strain sequencing project: providing services to taxonomists for standard genome sequencing and annotation.</title>
        <authorList>
            <consortium name="The Broad Institute Genomics Platform"/>
            <consortium name="The Broad Institute Genome Sequencing Center for Infectious Disease"/>
            <person name="Wu L."/>
            <person name="Ma J."/>
        </authorList>
    </citation>
    <scope>NUCLEOTIDE SEQUENCE [LARGE SCALE GENOMIC DNA]</scope>
    <source>
        <strain evidence="3">CGMCC 1.15345</strain>
    </source>
</reference>
<sequence>MEIQAIKPGPKPKKEDGTPDRRPRVNPPNKEKHPELKPHKHKPGA</sequence>
<dbReference type="EMBL" id="JBHSCO010000001">
    <property type="protein sequence ID" value="MFC4390011.1"/>
    <property type="molecule type" value="Genomic_DNA"/>
</dbReference>
<organism evidence="2 3">
    <name type="scientific">Flavobacterium quisquiliarum</name>
    <dbReference type="NCBI Taxonomy" id="1834436"/>
    <lineage>
        <taxon>Bacteria</taxon>
        <taxon>Pseudomonadati</taxon>
        <taxon>Bacteroidota</taxon>
        <taxon>Flavobacteriia</taxon>
        <taxon>Flavobacteriales</taxon>
        <taxon>Flavobacteriaceae</taxon>
        <taxon>Flavobacterium</taxon>
    </lineage>
</organism>
<evidence type="ECO:0000313" key="3">
    <source>
        <dbReference type="Proteomes" id="UP001595719"/>
    </source>
</evidence>
<accession>A0ABV8W446</accession>
<dbReference type="RefSeq" id="WP_198999512.1">
    <property type="nucleotide sequence ID" value="NZ_JBHSCO010000001.1"/>
</dbReference>
<comment type="caution">
    <text evidence="2">The sequence shown here is derived from an EMBL/GenBank/DDBJ whole genome shotgun (WGS) entry which is preliminary data.</text>
</comment>
<feature type="region of interest" description="Disordered" evidence="1">
    <location>
        <begin position="1"/>
        <end position="45"/>
    </location>
</feature>
<gene>
    <name evidence="2" type="ORF">ACFOY0_03285</name>
</gene>
<protein>
    <submittedName>
        <fullName evidence="2">Uncharacterized protein</fullName>
    </submittedName>
</protein>
<dbReference type="Proteomes" id="UP001595719">
    <property type="component" value="Unassembled WGS sequence"/>
</dbReference>
<proteinExistence type="predicted"/>
<name>A0ABV8W446_9FLAO</name>
<evidence type="ECO:0000256" key="1">
    <source>
        <dbReference type="SAM" id="MobiDB-lite"/>
    </source>
</evidence>
<keyword evidence="3" id="KW-1185">Reference proteome</keyword>